<dbReference type="InterPro" id="IPR012340">
    <property type="entry name" value="NA-bd_OB-fold"/>
</dbReference>
<dbReference type="Gene3D" id="2.40.50.140">
    <property type="entry name" value="Nucleic acid-binding proteins"/>
    <property type="match status" value="1"/>
</dbReference>
<protein>
    <recommendedName>
        <fullName evidence="4">tRNA-binding domain-containing protein</fullName>
    </recommendedName>
</protein>
<dbReference type="Proteomes" id="UP000178176">
    <property type="component" value="Unassembled WGS sequence"/>
</dbReference>
<sequence length="106" mass="12015">MITLDQFKQIEMRVGLVVEAGEVERSTKLIKLIVDIGSELRTIFTAVRPFGYSPEYFLNKKFIFVMNLEYKKIMGEESQGMILAVGDDKPIFLVPVEDVAVGSKVR</sequence>
<keyword evidence="2 3" id="KW-0694">RNA-binding</keyword>
<dbReference type="AlphaFoldDB" id="A0A1F4YF14"/>
<organism evidence="5 6">
    <name type="scientific">Candidatus Amesbacteria bacterium RIFCSPHIGHO2_01_FULL_48_32b</name>
    <dbReference type="NCBI Taxonomy" id="1797253"/>
    <lineage>
        <taxon>Bacteria</taxon>
        <taxon>Candidatus Amesiibacteriota</taxon>
    </lineage>
</organism>
<evidence type="ECO:0000313" key="5">
    <source>
        <dbReference type="EMBL" id="OGC92468.1"/>
    </source>
</evidence>
<dbReference type="PANTHER" id="PTHR11586">
    <property type="entry name" value="TRNA-AMINOACYLATION COFACTOR ARC1 FAMILY MEMBER"/>
    <property type="match status" value="1"/>
</dbReference>
<dbReference type="InterPro" id="IPR002547">
    <property type="entry name" value="tRNA-bd_dom"/>
</dbReference>
<evidence type="ECO:0000256" key="2">
    <source>
        <dbReference type="ARBA" id="ARBA00022884"/>
    </source>
</evidence>
<evidence type="ECO:0000256" key="3">
    <source>
        <dbReference type="PROSITE-ProRule" id="PRU00209"/>
    </source>
</evidence>
<dbReference type="SUPFAM" id="SSF50249">
    <property type="entry name" value="Nucleic acid-binding proteins"/>
    <property type="match status" value="1"/>
</dbReference>
<name>A0A1F4YF14_9BACT</name>
<dbReference type="EMBL" id="MEXH01000015">
    <property type="protein sequence ID" value="OGC92468.1"/>
    <property type="molecule type" value="Genomic_DNA"/>
</dbReference>
<proteinExistence type="predicted"/>
<evidence type="ECO:0000256" key="1">
    <source>
        <dbReference type="ARBA" id="ARBA00022555"/>
    </source>
</evidence>
<comment type="caution">
    <text evidence="5">The sequence shown here is derived from an EMBL/GenBank/DDBJ whole genome shotgun (WGS) entry which is preliminary data.</text>
</comment>
<accession>A0A1F4YF14</accession>
<dbReference type="PANTHER" id="PTHR11586:SF37">
    <property type="entry name" value="TRNA-BINDING DOMAIN-CONTAINING PROTEIN"/>
    <property type="match status" value="1"/>
</dbReference>
<evidence type="ECO:0000259" key="4">
    <source>
        <dbReference type="PROSITE" id="PS50886"/>
    </source>
</evidence>
<keyword evidence="1 3" id="KW-0820">tRNA-binding</keyword>
<feature type="domain" description="TRNA-binding" evidence="4">
    <location>
        <begin position="6"/>
        <end position="106"/>
    </location>
</feature>
<evidence type="ECO:0000313" key="6">
    <source>
        <dbReference type="Proteomes" id="UP000178176"/>
    </source>
</evidence>
<dbReference type="PROSITE" id="PS50886">
    <property type="entry name" value="TRBD"/>
    <property type="match status" value="1"/>
</dbReference>
<dbReference type="Pfam" id="PF01588">
    <property type="entry name" value="tRNA_bind"/>
    <property type="match status" value="1"/>
</dbReference>
<dbReference type="InterPro" id="IPR051270">
    <property type="entry name" value="Tyrosine-tRNA_ligase_regulator"/>
</dbReference>
<gene>
    <name evidence="5" type="ORF">A2876_04205</name>
</gene>
<reference evidence="5 6" key="1">
    <citation type="journal article" date="2016" name="Nat. Commun.">
        <title>Thousands of microbial genomes shed light on interconnected biogeochemical processes in an aquifer system.</title>
        <authorList>
            <person name="Anantharaman K."/>
            <person name="Brown C.T."/>
            <person name="Hug L.A."/>
            <person name="Sharon I."/>
            <person name="Castelle C.J."/>
            <person name="Probst A.J."/>
            <person name="Thomas B.C."/>
            <person name="Singh A."/>
            <person name="Wilkins M.J."/>
            <person name="Karaoz U."/>
            <person name="Brodie E.L."/>
            <person name="Williams K.H."/>
            <person name="Hubbard S.S."/>
            <person name="Banfield J.F."/>
        </authorList>
    </citation>
    <scope>NUCLEOTIDE SEQUENCE [LARGE SCALE GENOMIC DNA]</scope>
</reference>
<dbReference type="GO" id="GO:0000049">
    <property type="term" value="F:tRNA binding"/>
    <property type="evidence" value="ECO:0007669"/>
    <property type="project" value="UniProtKB-UniRule"/>
</dbReference>